<dbReference type="OrthoDB" id="7575400at2"/>
<dbReference type="Pfam" id="PF01337">
    <property type="entry name" value="Barstar"/>
    <property type="match status" value="1"/>
</dbReference>
<dbReference type="RefSeq" id="WP_051239948.1">
    <property type="nucleotide sequence ID" value="NZ_AULI01000011.1"/>
</dbReference>
<comment type="similarity">
    <text evidence="1">Belongs to the barstar family.</text>
</comment>
<sequence>MDTWKQLMLTGSVKKYRENQVLHRYQEELMNEGFTVYTFDCRLWDECNYHRDLATTLHFPDYYGNNLHALHDCLTELEAEGGGILLVFTHYDRFAEQFPPVAHAILDTIQAAAWELLLEQVKLVAFVQMSEEDLPFEQLGVRHAEWNDAEFL</sequence>
<keyword evidence="4" id="KW-1185">Reference proteome</keyword>
<dbReference type="eggNOG" id="COG2732">
    <property type="taxonomic scope" value="Bacteria"/>
</dbReference>
<feature type="domain" description="Barstar (barnase inhibitor)" evidence="2">
    <location>
        <begin position="45"/>
        <end position="126"/>
    </location>
</feature>
<reference evidence="3 4" key="1">
    <citation type="submission" date="2013-08" db="EMBL/GenBank/DDBJ databases">
        <authorList>
            <person name="Huang J."/>
            <person name="Wang G."/>
        </authorList>
    </citation>
    <scope>NUCLEOTIDE SEQUENCE [LARGE SCALE GENOMIC DNA]</scope>
    <source>
        <strain evidence="3 4">JSM 076056</strain>
    </source>
</reference>
<evidence type="ECO:0000259" key="2">
    <source>
        <dbReference type="Pfam" id="PF01337"/>
    </source>
</evidence>
<evidence type="ECO:0000313" key="3">
    <source>
        <dbReference type="EMBL" id="KGX91054.1"/>
    </source>
</evidence>
<dbReference type="InterPro" id="IPR000468">
    <property type="entry name" value="Barstar"/>
</dbReference>
<dbReference type="STRING" id="1385510.GCA_000425205_02678"/>
<accession>A0A0A5GGF3</accession>
<evidence type="ECO:0000256" key="1">
    <source>
        <dbReference type="ARBA" id="ARBA00006845"/>
    </source>
</evidence>
<name>A0A0A5GGF3_9BACI</name>
<evidence type="ECO:0000313" key="4">
    <source>
        <dbReference type="Proteomes" id="UP000030528"/>
    </source>
</evidence>
<gene>
    <name evidence="3" type="ORF">N781_04900</name>
</gene>
<dbReference type="Proteomes" id="UP000030528">
    <property type="component" value="Unassembled WGS sequence"/>
</dbReference>
<dbReference type="EMBL" id="AVPE01000011">
    <property type="protein sequence ID" value="KGX91054.1"/>
    <property type="molecule type" value="Genomic_DNA"/>
</dbReference>
<dbReference type="Gene3D" id="3.30.370.10">
    <property type="entry name" value="Barstar-like"/>
    <property type="match status" value="1"/>
</dbReference>
<protein>
    <submittedName>
        <fullName evidence="3">Barnase inhibitor</fullName>
    </submittedName>
</protein>
<dbReference type="SUPFAM" id="SSF52038">
    <property type="entry name" value="Barstar-related"/>
    <property type="match status" value="1"/>
</dbReference>
<comment type="caution">
    <text evidence="3">The sequence shown here is derived from an EMBL/GenBank/DDBJ whole genome shotgun (WGS) entry which is preliminary data.</text>
</comment>
<dbReference type="InterPro" id="IPR035905">
    <property type="entry name" value="Barstar-like_sf"/>
</dbReference>
<organism evidence="3 4">
    <name type="scientific">Pontibacillus halophilus JSM 076056 = DSM 19796</name>
    <dbReference type="NCBI Taxonomy" id="1385510"/>
    <lineage>
        <taxon>Bacteria</taxon>
        <taxon>Bacillati</taxon>
        <taxon>Bacillota</taxon>
        <taxon>Bacilli</taxon>
        <taxon>Bacillales</taxon>
        <taxon>Bacillaceae</taxon>
        <taxon>Pontibacillus</taxon>
    </lineage>
</organism>
<proteinExistence type="inferred from homology"/>
<dbReference type="AlphaFoldDB" id="A0A0A5GGF3"/>